<dbReference type="Pfam" id="PF00160">
    <property type="entry name" value="Pro_isomerase"/>
    <property type="match status" value="1"/>
</dbReference>
<accession>A0A3M7L0M0</accession>
<dbReference type="InterPro" id="IPR002130">
    <property type="entry name" value="Cyclophilin-type_PPIase_dom"/>
</dbReference>
<dbReference type="SUPFAM" id="SSF117281">
    <property type="entry name" value="Kelch motif"/>
    <property type="match status" value="2"/>
</dbReference>
<evidence type="ECO:0000256" key="2">
    <source>
        <dbReference type="ARBA" id="ARBA00022737"/>
    </source>
</evidence>
<protein>
    <recommendedName>
        <fullName evidence="4">PPIase cyclophilin-type domain-containing protein</fullName>
    </recommendedName>
</protein>
<keyword evidence="2" id="KW-0677">Repeat</keyword>
<feature type="domain" description="PPIase cyclophilin-type" evidence="4">
    <location>
        <begin position="1"/>
        <end position="175"/>
    </location>
</feature>
<comment type="caution">
    <text evidence="5">The sequence shown here is derived from an EMBL/GenBank/DDBJ whole genome shotgun (WGS) entry which is preliminary data.</text>
</comment>
<dbReference type="PROSITE" id="PS50072">
    <property type="entry name" value="CSA_PPIASE_2"/>
    <property type="match status" value="1"/>
</dbReference>
<sequence length="665" mass="70421">MYGDVAPASTASILETIRAGKYDQSLINKVLPGQYLLLGHQGPKRLGYVAGAQCSQPNTDLMQSASFQLPHRRPGTVSLAVTENEDEQYLQRLPSYCNVSMLITTGPGPVPSLDGQNVVIGELLDGFDVLAAVQRVPTFYPSSNRRAFNELGQVFGDKRANLAAKRWGRPLKPIVGSLPEARCGHVAASIKNHAAWGDEFIIIHGGINREREALDSLAVLGLDQGSWNSPSNPTGPGPSARAFHAGAVLGRRLYVFGGHVYVKQQARLHAFNDLWCLDTDTWEWARLETEAEAPTPCPRDRACLVASLDGSSLLLYGGADASNRRLDDLWRYDIAARAWAEVGAAGGARPRPRCSATLCALPNRLLLFGGDNYGVSGELWSLNVVVERAGAAVKTSREGPGGDGKPATGPAPPATASWTLLSLEGAVPLPRRGHAAAASGRGFLVSGGFTEHRSLIGIKSRGVCLDDVSMLDREAESLVWRAAVPGSNDAATPCAREKHSLTAVSDGRLLLFGAGLAYLPAVPLGLTSAFSSLRDRLGLPATAPAADLLPLGVLASEFDPALLALGQRVLDLPSGTGGESGPGSAGGTLLPGLELRLGDVGALVADYRRLARAGFAAALRERPGDAADLSRMPGRFMHLRAEDLRMHEVATLLEEYRALLASQFG</sequence>
<dbReference type="Pfam" id="PF24681">
    <property type="entry name" value="Kelch_KLHDC2_KLHL20_DRC7"/>
    <property type="match status" value="1"/>
</dbReference>
<evidence type="ECO:0000313" key="6">
    <source>
        <dbReference type="Proteomes" id="UP000279271"/>
    </source>
</evidence>
<keyword evidence="1" id="KW-0880">Kelch repeat</keyword>
<dbReference type="InterPro" id="IPR015915">
    <property type="entry name" value="Kelch-typ_b-propeller"/>
</dbReference>
<dbReference type="Gene3D" id="2.120.10.80">
    <property type="entry name" value="Kelch-type beta propeller"/>
    <property type="match status" value="2"/>
</dbReference>
<dbReference type="EMBL" id="QOKY01000160">
    <property type="protein sequence ID" value="RMZ55525.1"/>
    <property type="molecule type" value="Genomic_DNA"/>
</dbReference>
<evidence type="ECO:0000256" key="3">
    <source>
        <dbReference type="SAM" id="MobiDB-lite"/>
    </source>
</evidence>
<feature type="region of interest" description="Disordered" evidence="3">
    <location>
        <begin position="393"/>
        <end position="414"/>
    </location>
</feature>
<reference evidence="6" key="1">
    <citation type="journal article" date="2018" name="Algal Res.">
        <title>Characterization of plant carbon substrate utilization by Auxenochlorella protothecoides.</title>
        <authorList>
            <person name="Vogler B.W."/>
            <person name="Starkenburg S.R."/>
            <person name="Sudasinghe N."/>
            <person name="Schambach J.Y."/>
            <person name="Rollin J.A."/>
            <person name="Pattathil S."/>
            <person name="Barry A.N."/>
        </authorList>
    </citation>
    <scope>NUCLEOTIDE SEQUENCE [LARGE SCALE GENOMIC DNA]</scope>
    <source>
        <strain evidence="6">UTEX 25</strain>
    </source>
</reference>
<dbReference type="SUPFAM" id="SSF50891">
    <property type="entry name" value="Cyclophilin-like"/>
    <property type="match status" value="1"/>
</dbReference>
<gene>
    <name evidence="5" type="ORF">APUTEX25_000108</name>
</gene>
<dbReference type="InterPro" id="IPR029000">
    <property type="entry name" value="Cyclophilin-like_dom_sf"/>
</dbReference>
<name>A0A3M7L0M0_AUXPR</name>
<evidence type="ECO:0000259" key="4">
    <source>
        <dbReference type="PROSITE" id="PS50072"/>
    </source>
</evidence>
<dbReference type="PANTHER" id="PTHR46093:SF18">
    <property type="entry name" value="FIBRONECTIN TYPE-III DOMAIN-CONTAINING PROTEIN"/>
    <property type="match status" value="1"/>
</dbReference>
<dbReference type="Gene3D" id="2.40.100.10">
    <property type="entry name" value="Cyclophilin-like"/>
    <property type="match status" value="1"/>
</dbReference>
<dbReference type="PANTHER" id="PTHR46093">
    <property type="entry name" value="ACYL-COA-BINDING DOMAIN-CONTAINING PROTEIN 5"/>
    <property type="match status" value="1"/>
</dbReference>
<dbReference type="Proteomes" id="UP000279271">
    <property type="component" value="Unassembled WGS sequence"/>
</dbReference>
<evidence type="ECO:0000313" key="5">
    <source>
        <dbReference type="EMBL" id="RMZ55525.1"/>
    </source>
</evidence>
<proteinExistence type="predicted"/>
<dbReference type="GO" id="GO:0003755">
    <property type="term" value="F:peptidyl-prolyl cis-trans isomerase activity"/>
    <property type="evidence" value="ECO:0007669"/>
    <property type="project" value="InterPro"/>
</dbReference>
<dbReference type="AlphaFoldDB" id="A0A3M7L0M0"/>
<organism evidence="5 6">
    <name type="scientific">Auxenochlorella protothecoides</name>
    <name type="common">Green microalga</name>
    <name type="synonym">Chlorella protothecoides</name>
    <dbReference type="NCBI Taxonomy" id="3075"/>
    <lineage>
        <taxon>Eukaryota</taxon>
        <taxon>Viridiplantae</taxon>
        <taxon>Chlorophyta</taxon>
        <taxon>core chlorophytes</taxon>
        <taxon>Trebouxiophyceae</taxon>
        <taxon>Chlorellales</taxon>
        <taxon>Chlorellaceae</taxon>
        <taxon>Auxenochlorella</taxon>
    </lineage>
</organism>
<evidence type="ECO:0000256" key="1">
    <source>
        <dbReference type="ARBA" id="ARBA00022441"/>
    </source>
</evidence>